<gene>
    <name evidence="7" type="ORF">CW751_03360</name>
</gene>
<evidence type="ECO:0008006" key="9">
    <source>
        <dbReference type="Google" id="ProtNLM"/>
    </source>
</evidence>
<dbReference type="RefSeq" id="WP_101333590.1">
    <property type="nucleotide sequence ID" value="NZ_PJNI01000002.1"/>
</dbReference>
<keyword evidence="5 6" id="KW-0472">Membrane</keyword>
<keyword evidence="8" id="KW-1185">Reference proteome</keyword>
<evidence type="ECO:0000313" key="7">
    <source>
        <dbReference type="EMBL" id="PKR81576.1"/>
    </source>
</evidence>
<evidence type="ECO:0000313" key="8">
    <source>
        <dbReference type="Proteomes" id="UP000236654"/>
    </source>
</evidence>
<dbReference type="InterPro" id="IPR018247">
    <property type="entry name" value="EF_Hand_1_Ca_BS"/>
</dbReference>
<comment type="caution">
    <text evidence="7">The sequence shown here is derived from an EMBL/GenBank/DDBJ whole genome shotgun (WGS) entry which is preliminary data.</text>
</comment>
<feature type="transmembrane region" description="Helical" evidence="6">
    <location>
        <begin position="169"/>
        <end position="194"/>
    </location>
</feature>
<proteinExistence type="predicted"/>
<feature type="transmembrane region" description="Helical" evidence="6">
    <location>
        <begin position="206"/>
        <end position="228"/>
    </location>
</feature>
<feature type="transmembrane region" description="Helical" evidence="6">
    <location>
        <begin position="240"/>
        <end position="263"/>
    </location>
</feature>
<reference evidence="7 8" key="1">
    <citation type="submission" date="2017-12" db="EMBL/GenBank/DDBJ databases">
        <title>The draft genome sequence of Brumimicrobium saltpan LHR20.</title>
        <authorList>
            <person name="Do Z.-J."/>
            <person name="Luo H.-R."/>
        </authorList>
    </citation>
    <scope>NUCLEOTIDE SEQUENCE [LARGE SCALE GENOMIC DNA]</scope>
    <source>
        <strain evidence="7 8">LHR20</strain>
    </source>
</reference>
<feature type="transmembrane region" description="Helical" evidence="6">
    <location>
        <begin position="275"/>
        <end position="297"/>
    </location>
</feature>
<evidence type="ECO:0000256" key="3">
    <source>
        <dbReference type="ARBA" id="ARBA00022692"/>
    </source>
</evidence>
<dbReference type="InterPro" id="IPR017039">
    <property type="entry name" value="Virul_fac_BrkB"/>
</dbReference>
<accession>A0A2I0R4R9</accession>
<organism evidence="7 8">
    <name type="scientific">Brumimicrobium salinarum</name>
    <dbReference type="NCBI Taxonomy" id="2058658"/>
    <lineage>
        <taxon>Bacteria</taxon>
        <taxon>Pseudomonadati</taxon>
        <taxon>Bacteroidota</taxon>
        <taxon>Flavobacteriia</taxon>
        <taxon>Flavobacteriales</taxon>
        <taxon>Crocinitomicaceae</taxon>
        <taxon>Brumimicrobium</taxon>
    </lineage>
</organism>
<dbReference type="GO" id="GO:0005886">
    <property type="term" value="C:plasma membrane"/>
    <property type="evidence" value="ECO:0007669"/>
    <property type="project" value="UniProtKB-SubCell"/>
</dbReference>
<dbReference type="AlphaFoldDB" id="A0A2I0R4R9"/>
<dbReference type="OrthoDB" id="9797028at2"/>
<keyword evidence="3 6" id="KW-0812">Transmembrane</keyword>
<evidence type="ECO:0000256" key="6">
    <source>
        <dbReference type="SAM" id="Phobius"/>
    </source>
</evidence>
<protein>
    <recommendedName>
        <fullName evidence="9">YihY/virulence factor BrkB family protein</fullName>
    </recommendedName>
</protein>
<dbReference type="PANTHER" id="PTHR30213">
    <property type="entry name" value="INNER MEMBRANE PROTEIN YHJD"/>
    <property type="match status" value="1"/>
</dbReference>
<evidence type="ECO:0000256" key="4">
    <source>
        <dbReference type="ARBA" id="ARBA00022989"/>
    </source>
</evidence>
<comment type="subcellular location">
    <subcellularLocation>
        <location evidence="1">Cell membrane</location>
        <topology evidence="1">Multi-pass membrane protein</topology>
    </subcellularLocation>
</comment>
<sequence length="314" mass="34972">MSEDTEYKKAPKKNIQVVKDKNRGRKLTWSELLELTKISFKEFFKGDSFMHGAALAYYAMIALIPIIYLAITSFGLIVGQDQVIKIVGNLLETNMGIADVSAFTDLMYKWEFGKGGTPFMQVVGIIALAFISTAMFNSLRKSLNSFFGIIPIKHYNAVLEELVKRLLSVGLMAIFAMIAIVIYFAQSILVAIGAKMLSDGSFFQEVLFSILEHISILAINFLVFTLVFKYLHDGIVKWKLAMAGALFTAILLYGGQTLINYYLANYFFAADDSGIAGTIMAVLTWIFFTSQIVFLGAKYTSVYARMVGMPIKAK</sequence>
<dbReference type="Pfam" id="PF03631">
    <property type="entry name" value="Virul_fac_BrkB"/>
    <property type="match status" value="1"/>
</dbReference>
<keyword evidence="4 6" id="KW-1133">Transmembrane helix</keyword>
<feature type="transmembrane region" description="Helical" evidence="6">
    <location>
        <begin position="55"/>
        <end position="78"/>
    </location>
</feature>
<name>A0A2I0R4R9_9FLAO</name>
<dbReference type="Proteomes" id="UP000236654">
    <property type="component" value="Unassembled WGS sequence"/>
</dbReference>
<dbReference type="PANTHER" id="PTHR30213:SF1">
    <property type="entry name" value="INNER MEMBRANE PROTEIN YHJD"/>
    <property type="match status" value="1"/>
</dbReference>
<dbReference type="EMBL" id="PJNI01000002">
    <property type="protein sequence ID" value="PKR81576.1"/>
    <property type="molecule type" value="Genomic_DNA"/>
</dbReference>
<evidence type="ECO:0000256" key="2">
    <source>
        <dbReference type="ARBA" id="ARBA00022475"/>
    </source>
</evidence>
<keyword evidence="2" id="KW-1003">Cell membrane</keyword>
<dbReference type="PIRSF" id="PIRSF035875">
    <property type="entry name" value="RNase_BN"/>
    <property type="match status" value="1"/>
</dbReference>
<evidence type="ECO:0000256" key="1">
    <source>
        <dbReference type="ARBA" id="ARBA00004651"/>
    </source>
</evidence>
<feature type="transmembrane region" description="Helical" evidence="6">
    <location>
        <begin position="119"/>
        <end position="139"/>
    </location>
</feature>
<evidence type="ECO:0000256" key="5">
    <source>
        <dbReference type="ARBA" id="ARBA00023136"/>
    </source>
</evidence>
<dbReference type="PROSITE" id="PS00018">
    <property type="entry name" value="EF_HAND_1"/>
    <property type="match status" value="1"/>
</dbReference>